<evidence type="ECO:0000256" key="1">
    <source>
        <dbReference type="SAM" id="MobiDB-lite"/>
    </source>
</evidence>
<reference evidence="2" key="1">
    <citation type="submission" date="2020-11" db="EMBL/GenBank/DDBJ databases">
        <authorList>
            <consortium name="DOE Joint Genome Institute"/>
            <person name="Ahrendt S."/>
            <person name="Riley R."/>
            <person name="Andreopoulos W."/>
            <person name="LaButti K."/>
            <person name="Pangilinan J."/>
            <person name="Ruiz-duenas F.J."/>
            <person name="Barrasa J.M."/>
            <person name="Sanchez-Garcia M."/>
            <person name="Camarero S."/>
            <person name="Miyauchi S."/>
            <person name="Serrano A."/>
            <person name="Linde D."/>
            <person name="Babiker R."/>
            <person name="Drula E."/>
            <person name="Ayuso-Fernandez I."/>
            <person name="Pacheco R."/>
            <person name="Padilla G."/>
            <person name="Ferreira P."/>
            <person name="Barriuso J."/>
            <person name="Kellner H."/>
            <person name="Castanera R."/>
            <person name="Alfaro M."/>
            <person name="Ramirez L."/>
            <person name="Pisabarro A.G."/>
            <person name="Kuo A."/>
            <person name="Tritt A."/>
            <person name="Lipzen A."/>
            <person name="He G."/>
            <person name="Yan M."/>
            <person name="Ng V."/>
            <person name="Cullen D."/>
            <person name="Martin F."/>
            <person name="Rosso M.-N."/>
            <person name="Henrissat B."/>
            <person name="Hibbett D."/>
            <person name="Martinez A.T."/>
            <person name="Grigoriev I.V."/>
        </authorList>
    </citation>
    <scope>NUCLEOTIDE SEQUENCE</scope>
    <source>
        <strain evidence="2">AH 44721</strain>
    </source>
</reference>
<comment type="caution">
    <text evidence="2">The sequence shown here is derived from an EMBL/GenBank/DDBJ whole genome shotgun (WGS) entry which is preliminary data.</text>
</comment>
<evidence type="ECO:0000313" key="3">
    <source>
        <dbReference type="Proteomes" id="UP000724874"/>
    </source>
</evidence>
<evidence type="ECO:0008006" key="4">
    <source>
        <dbReference type="Google" id="ProtNLM"/>
    </source>
</evidence>
<feature type="compositionally biased region" description="Basic and acidic residues" evidence="1">
    <location>
        <begin position="68"/>
        <end position="78"/>
    </location>
</feature>
<protein>
    <recommendedName>
        <fullName evidence="4">CsbD-like domain-containing protein</fullName>
    </recommendedName>
</protein>
<feature type="region of interest" description="Disordered" evidence="1">
    <location>
        <begin position="47"/>
        <end position="108"/>
    </location>
</feature>
<feature type="region of interest" description="Disordered" evidence="1">
    <location>
        <begin position="1"/>
        <end position="31"/>
    </location>
</feature>
<dbReference type="EMBL" id="JADNYJ010000023">
    <property type="protein sequence ID" value="KAF8905204.1"/>
    <property type="molecule type" value="Genomic_DNA"/>
</dbReference>
<keyword evidence="3" id="KW-1185">Reference proteome</keyword>
<feature type="compositionally biased region" description="Polar residues" evidence="1">
    <location>
        <begin position="1"/>
        <end position="11"/>
    </location>
</feature>
<dbReference type="OrthoDB" id="9999611at2759"/>
<organism evidence="2 3">
    <name type="scientific">Gymnopilus junonius</name>
    <name type="common">Spectacular rustgill mushroom</name>
    <name type="synonym">Gymnopilus spectabilis subsp. junonius</name>
    <dbReference type="NCBI Taxonomy" id="109634"/>
    <lineage>
        <taxon>Eukaryota</taxon>
        <taxon>Fungi</taxon>
        <taxon>Dikarya</taxon>
        <taxon>Basidiomycota</taxon>
        <taxon>Agaricomycotina</taxon>
        <taxon>Agaricomycetes</taxon>
        <taxon>Agaricomycetidae</taxon>
        <taxon>Agaricales</taxon>
        <taxon>Agaricineae</taxon>
        <taxon>Hymenogastraceae</taxon>
        <taxon>Gymnopilus</taxon>
    </lineage>
</organism>
<name>A0A9P5TQD8_GYMJU</name>
<accession>A0A9P5TQD8</accession>
<dbReference type="AlphaFoldDB" id="A0A9P5TQD8"/>
<dbReference type="PANTHER" id="PTHR40460">
    <property type="entry name" value="CHROMOSOME 1, WHOLE GENOME SHOTGUN SEQUENCE"/>
    <property type="match status" value="1"/>
</dbReference>
<proteinExistence type="predicted"/>
<sequence length="108" mass="11842">MSSSTNNTTSGEPKLQGLWSIPLHKGHGRRGCRQCDRRNFMATIRQRGARRREGEYKAAQAKGYAEGTADRLGGKKDTVVGAVTGDKSQQAQGNARHDKGQMQQDINN</sequence>
<gene>
    <name evidence="2" type="ORF">CPB84DRAFT_1745533</name>
</gene>
<dbReference type="PANTHER" id="PTHR40460:SF1">
    <property type="entry name" value="CSBD-LIKE DOMAIN-CONTAINING PROTEIN"/>
    <property type="match status" value="1"/>
</dbReference>
<evidence type="ECO:0000313" key="2">
    <source>
        <dbReference type="EMBL" id="KAF8905204.1"/>
    </source>
</evidence>
<dbReference type="Proteomes" id="UP000724874">
    <property type="component" value="Unassembled WGS sequence"/>
</dbReference>